<dbReference type="SUPFAM" id="SSF51366">
    <property type="entry name" value="Ribulose-phoshate binding barrel"/>
    <property type="match status" value="1"/>
</dbReference>
<dbReference type="FunFam" id="3.20.20.70:FF:000191">
    <property type="entry name" value="ribulose-phosphate 3-epimerase isoform X2"/>
    <property type="match status" value="1"/>
</dbReference>
<keyword evidence="9" id="KW-0413">Isomerase</keyword>
<proteinExistence type="predicted"/>
<dbReference type="NCBIfam" id="NF004076">
    <property type="entry name" value="PRK05581.1-4"/>
    <property type="match status" value="1"/>
</dbReference>
<gene>
    <name evidence="11" type="ORF">UR93_C0036G0006</name>
</gene>
<dbReference type="GO" id="GO:1901135">
    <property type="term" value="P:carbohydrate derivative metabolic process"/>
    <property type="evidence" value="ECO:0007669"/>
    <property type="project" value="UniProtKB-ARBA"/>
</dbReference>
<comment type="cofactor">
    <cofactor evidence="1">
        <name>Mn(2+)</name>
        <dbReference type="ChEBI" id="CHEBI:29035"/>
    </cofactor>
</comment>
<keyword evidence="6" id="KW-0862">Zinc</keyword>
<evidence type="ECO:0000256" key="6">
    <source>
        <dbReference type="ARBA" id="ARBA00022833"/>
    </source>
</evidence>
<dbReference type="PANTHER" id="PTHR11749">
    <property type="entry name" value="RIBULOSE-5-PHOSPHATE-3-EPIMERASE"/>
    <property type="match status" value="1"/>
</dbReference>
<dbReference type="InterPro" id="IPR000056">
    <property type="entry name" value="Ribul_P_3_epim-like"/>
</dbReference>
<keyword evidence="10" id="KW-0119">Carbohydrate metabolism</keyword>
<comment type="cofactor">
    <cofactor evidence="3">
        <name>Fe(2+)</name>
        <dbReference type="ChEBI" id="CHEBI:29033"/>
    </cofactor>
</comment>
<evidence type="ECO:0000256" key="7">
    <source>
        <dbReference type="ARBA" id="ARBA00023004"/>
    </source>
</evidence>
<dbReference type="InterPro" id="IPR011060">
    <property type="entry name" value="RibuloseP-bd_barrel"/>
</dbReference>
<evidence type="ECO:0000256" key="2">
    <source>
        <dbReference type="ARBA" id="ARBA00001947"/>
    </source>
</evidence>
<name>A0A0G0D088_9BACT</name>
<dbReference type="GO" id="GO:0046496">
    <property type="term" value="P:nicotinamide nucleotide metabolic process"/>
    <property type="evidence" value="ECO:0007669"/>
    <property type="project" value="UniProtKB-ARBA"/>
</dbReference>
<dbReference type="STRING" id="1618333.UR93_C0036G0006"/>
<evidence type="ECO:0000256" key="9">
    <source>
        <dbReference type="ARBA" id="ARBA00023235"/>
    </source>
</evidence>
<organism evidence="11 12">
    <name type="scientific">Berkelbacteria bacterium GW2011_GWA2_35_9</name>
    <dbReference type="NCBI Taxonomy" id="1618333"/>
    <lineage>
        <taxon>Bacteria</taxon>
        <taxon>Candidatus Berkelbacteria</taxon>
    </lineage>
</organism>
<dbReference type="Gene3D" id="3.20.20.70">
    <property type="entry name" value="Aldolase class I"/>
    <property type="match status" value="1"/>
</dbReference>
<evidence type="ECO:0000256" key="10">
    <source>
        <dbReference type="ARBA" id="ARBA00023277"/>
    </source>
</evidence>
<protein>
    <submittedName>
        <fullName evidence="11">Ribulose-phosphate 3-epimerase</fullName>
    </submittedName>
</protein>
<comment type="cofactor">
    <cofactor evidence="2">
        <name>Zn(2+)</name>
        <dbReference type="ChEBI" id="CHEBI:29105"/>
    </cofactor>
</comment>
<evidence type="ECO:0000256" key="8">
    <source>
        <dbReference type="ARBA" id="ARBA00023211"/>
    </source>
</evidence>
<dbReference type="GO" id="GO:0016857">
    <property type="term" value="F:racemase and epimerase activity, acting on carbohydrates and derivatives"/>
    <property type="evidence" value="ECO:0007669"/>
    <property type="project" value="InterPro"/>
</dbReference>
<sequence length="228" mass="25233">MNNRKYKLSASLICGDIINLKEDLKSLEKGKADYLHFDMMDGLFVPRFGQYPEILKSIKENSKIPVDVHLMIQNPEPYIEVLADAGADVIVPHIESTPHIHRVVKKIKDLGVRAGVALNPGTSLSTLDYLIDEIDWVELMAINPGIVGHKLIPNMLNKIYDLKKIVGLRENFEIQIDGGVTPGSASKMVTAGATVLVCGSSTIYRPKEGSLDVRLNEMRKIIDTETAL</sequence>
<dbReference type="CDD" id="cd00429">
    <property type="entry name" value="RPE"/>
    <property type="match status" value="1"/>
</dbReference>
<accession>A0A0G0D088</accession>
<dbReference type="GO" id="GO:0046872">
    <property type="term" value="F:metal ion binding"/>
    <property type="evidence" value="ECO:0007669"/>
    <property type="project" value="UniProtKB-KW"/>
</dbReference>
<comment type="subunit">
    <text evidence="4">Homodimer.</text>
</comment>
<dbReference type="GO" id="GO:0006091">
    <property type="term" value="P:generation of precursor metabolites and energy"/>
    <property type="evidence" value="ECO:0007669"/>
    <property type="project" value="UniProtKB-ARBA"/>
</dbReference>
<dbReference type="Proteomes" id="UP000034316">
    <property type="component" value="Unassembled WGS sequence"/>
</dbReference>
<evidence type="ECO:0000313" key="11">
    <source>
        <dbReference type="EMBL" id="KKP87689.1"/>
    </source>
</evidence>
<keyword evidence="8" id="KW-0464">Manganese</keyword>
<evidence type="ECO:0000256" key="1">
    <source>
        <dbReference type="ARBA" id="ARBA00001936"/>
    </source>
</evidence>
<evidence type="ECO:0000313" key="12">
    <source>
        <dbReference type="Proteomes" id="UP000034316"/>
    </source>
</evidence>
<dbReference type="GO" id="GO:0005975">
    <property type="term" value="P:carbohydrate metabolic process"/>
    <property type="evidence" value="ECO:0007669"/>
    <property type="project" value="InterPro"/>
</dbReference>
<dbReference type="InterPro" id="IPR013785">
    <property type="entry name" value="Aldolase_TIM"/>
</dbReference>
<evidence type="ECO:0000256" key="5">
    <source>
        <dbReference type="ARBA" id="ARBA00022723"/>
    </source>
</evidence>
<dbReference type="GO" id="GO:0006163">
    <property type="term" value="P:purine nucleotide metabolic process"/>
    <property type="evidence" value="ECO:0007669"/>
    <property type="project" value="UniProtKB-ARBA"/>
</dbReference>
<dbReference type="Pfam" id="PF00834">
    <property type="entry name" value="Ribul_P_3_epim"/>
    <property type="match status" value="1"/>
</dbReference>
<keyword evidence="5" id="KW-0479">Metal-binding</keyword>
<dbReference type="PATRIC" id="fig|1618333.3.peg.698"/>
<dbReference type="AlphaFoldDB" id="A0A0G0D088"/>
<comment type="caution">
    <text evidence="11">The sequence shown here is derived from an EMBL/GenBank/DDBJ whole genome shotgun (WGS) entry which is preliminary data.</text>
</comment>
<reference evidence="11 12" key="1">
    <citation type="journal article" date="2015" name="Nature">
        <title>rRNA introns, odd ribosomes, and small enigmatic genomes across a large radiation of phyla.</title>
        <authorList>
            <person name="Brown C.T."/>
            <person name="Hug L.A."/>
            <person name="Thomas B.C."/>
            <person name="Sharon I."/>
            <person name="Castelle C.J."/>
            <person name="Singh A."/>
            <person name="Wilkins M.J."/>
            <person name="Williams K.H."/>
            <person name="Banfield J.F."/>
        </authorList>
    </citation>
    <scope>NUCLEOTIDE SEQUENCE [LARGE SCALE GENOMIC DNA]</scope>
</reference>
<evidence type="ECO:0000256" key="3">
    <source>
        <dbReference type="ARBA" id="ARBA00001954"/>
    </source>
</evidence>
<keyword evidence="7" id="KW-0408">Iron</keyword>
<evidence type="ECO:0000256" key="4">
    <source>
        <dbReference type="ARBA" id="ARBA00011738"/>
    </source>
</evidence>
<dbReference type="EMBL" id="LBRB01000036">
    <property type="protein sequence ID" value="KKP87689.1"/>
    <property type="molecule type" value="Genomic_DNA"/>
</dbReference>